<evidence type="ECO:0000256" key="4">
    <source>
        <dbReference type="RuleBase" id="RU367022"/>
    </source>
</evidence>
<protein>
    <recommendedName>
        <fullName evidence="4">Copper transport protein</fullName>
    </recommendedName>
</protein>
<keyword evidence="4" id="KW-0186">Copper</keyword>
<comment type="subcellular location">
    <subcellularLocation>
        <location evidence="4">Membrane</location>
        <topology evidence="4">Multi-pass membrane protein</topology>
    </subcellularLocation>
</comment>
<dbReference type="AlphaFoldDB" id="A0A1E4TBF0"/>
<keyword evidence="2 4" id="KW-1133">Transmembrane helix</keyword>
<feature type="non-terminal residue" evidence="5">
    <location>
        <position position="1"/>
    </location>
</feature>
<dbReference type="EMBL" id="KV453843">
    <property type="protein sequence ID" value="ODV89082.1"/>
    <property type="molecule type" value="Genomic_DNA"/>
</dbReference>
<organism evidence="5 6">
    <name type="scientific">Tortispora caseinolytica NRRL Y-17796</name>
    <dbReference type="NCBI Taxonomy" id="767744"/>
    <lineage>
        <taxon>Eukaryota</taxon>
        <taxon>Fungi</taxon>
        <taxon>Dikarya</taxon>
        <taxon>Ascomycota</taxon>
        <taxon>Saccharomycotina</taxon>
        <taxon>Trigonopsidomycetes</taxon>
        <taxon>Trigonopsidales</taxon>
        <taxon>Trigonopsidaceae</taxon>
        <taxon>Tortispora</taxon>
    </lineage>
</organism>
<evidence type="ECO:0000256" key="3">
    <source>
        <dbReference type="ARBA" id="ARBA00023136"/>
    </source>
</evidence>
<keyword evidence="3 4" id="KW-0472">Membrane</keyword>
<dbReference type="Pfam" id="PF04145">
    <property type="entry name" value="Ctr"/>
    <property type="match status" value="2"/>
</dbReference>
<comment type="similarity">
    <text evidence="4">Belongs to the copper transporter (Ctr) (TC 1.A.56) family. SLC31A subfamily.</text>
</comment>
<sequence>EDMDHSSAMHAMHGMAGEVDASGMDMCSMSMTFNWEYKNLCIVFKWWKIRTMQDLVVTCGLIVLLTAFYEKIRNSAVQGRNYAGSPLLTLVRPRSKIYNSLMYTVQVVYSMFIMLIFMTYNGYCIASIAVGAFFGHLVWGNDPARDLNCH</sequence>
<dbReference type="InterPro" id="IPR007274">
    <property type="entry name" value="Cop_transporter"/>
</dbReference>
<accession>A0A1E4TBF0</accession>
<dbReference type="GO" id="GO:0000329">
    <property type="term" value="C:fungal-type vacuole membrane"/>
    <property type="evidence" value="ECO:0007669"/>
    <property type="project" value="EnsemblFungi"/>
</dbReference>
<dbReference type="GO" id="GO:0005628">
    <property type="term" value="C:prospore membrane"/>
    <property type="evidence" value="ECO:0007669"/>
    <property type="project" value="EnsemblFungi"/>
</dbReference>
<dbReference type="GO" id="GO:0005886">
    <property type="term" value="C:plasma membrane"/>
    <property type="evidence" value="ECO:0007669"/>
    <property type="project" value="EnsemblFungi"/>
</dbReference>
<gene>
    <name evidence="5" type="ORF">CANCADRAFT_28186</name>
</gene>
<proteinExistence type="inferred from homology"/>
<dbReference type="OrthoDB" id="161814at2759"/>
<reference evidence="6" key="1">
    <citation type="submission" date="2016-02" db="EMBL/GenBank/DDBJ databases">
        <title>Comparative genomics of biotechnologically important yeasts.</title>
        <authorList>
            <consortium name="DOE Joint Genome Institute"/>
            <person name="Riley R."/>
            <person name="Haridas S."/>
            <person name="Wolfe K.H."/>
            <person name="Lopes M.R."/>
            <person name="Hittinger C.T."/>
            <person name="Goker M."/>
            <person name="Salamov A."/>
            <person name="Wisecaver J."/>
            <person name="Long T.M."/>
            <person name="Aerts A.L."/>
            <person name="Barry K."/>
            <person name="Choi C."/>
            <person name="Clum A."/>
            <person name="Coughlan A.Y."/>
            <person name="Deshpande S."/>
            <person name="Douglass A.P."/>
            <person name="Hanson S.J."/>
            <person name="Klenk H.-P."/>
            <person name="Labutti K."/>
            <person name="Lapidus A."/>
            <person name="Lindquist E."/>
            <person name="Lipzen A."/>
            <person name="Meier-Kolthoff J.P."/>
            <person name="Ohm R.A."/>
            <person name="Otillar R.P."/>
            <person name="Pangilinan J."/>
            <person name="Peng Y."/>
            <person name="Rokas A."/>
            <person name="Rosa C.A."/>
            <person name="Scheuner C."/>
            <person name="Sibirny A.A."/>
            <person name="Slot J.C."/>
            <person name="Stielow J.B."/>
            <person name="Sun H."/>
            <person name="Kurtzman C.P."/>
            <person name="Blackwell M."/>
            <person name="Jeffries T.W."/>
            <person name="Grigoriev I.V."/>
        </authorList>
    </citation>
    <scope>NUCLEOTIDE SEQUENCE [LARGE SCALE GENOMIC DNA]</scope>
    <source>
        <strain evidence="6">NRRL Y-17796</strain>
    </source>
</reference>
<keyword evidence="1 4" id="KW-0812">Transmembrane</keyword>
<name>A0A1E4TBF0_9ASCO</name>
<dbReference type="GO" id="GO:0005375">
    <property type="term" value="F:copper ion transmembrane transporter activity"/>
    <property type="evidence" value="ECO:0007669"/>
    <property type="project" value="UniProtKB-UniRule"/>
</dbReference>
<feature type="transmembrane region" description="Helical" evidence="4">
    <location>
        <begin position="122"/>
        <end position="139"/>
    </location>
</feature>
<keyword evidence="4" id="KW-0406">Ion transport</keyword>
<keyword evidence="4" id="KW-0187">Copper transport</keyword>
<evidence type="ECO:0000256" key="1">
    <source>
        <dbReference type="ARBA" id="ARBA00022692"/>
    </source>
</evidence>
<dbReference type="PANTHER" id="PTHR12483">
    <property type="entry name" value="SOLUTE CARRIER FAMILY 31 COPPER TRANSPORTERS"/>
    <property type="match status" value="1"/>
</dbReference>
<keyword evidence="6" id="KW-1185">Reference proteome</keyword>
<evidence type="ECO:0000313" key="5">
    <source>
        <dbReference type="EMBL" id="ODV89082.1"/>
    </source>
</evidence>
<dbReference type="PANTHER" id="PTHR12483:SF115">
    <property type="entry name" value="COPPER TRANSPORT PROTEIN"/>
    <property type="match status" value="1"/>
</dbReference>
<evidence type="ECO:0000256" key="2">
    <source>
        <dbReference type="ARBA" id="ARBA00022989"/>
    </source>
</evidence>
<keyword evidence="4" id="KW-0813">Transport</keyword>
<dbReference type="Proteomes" id="UP000095023">
    <property type="component" value="Unassembled WGS sequence"/>
</dbReference>
<evidence type="ECO:0000313" key="6">
    <source>
        <dbReference type="Proteomes" id="UP000095023"/>
    </source>
</evidence>